<evidence type="ECO:0000313" key="4">
    <source>
        <dbReference type="EMBL" id="PNE34050.1"/>
    </source>
</evidence>
<name>A0A2N8NZ67_STREU</name>
<sequence length="520" mass="56894">MHTVRGTSIRARRAITRGMVISTALAAVVGVMAPGPATAQPLSAAASTGGIGTSDTQRVDAAAVVRLEPAPDVLLLSDYDFIHALWQKAKDRGGKLESVRTAAEEAMASTSAEDHVQFIITGIHKAYELDKRREKDQADADRAAREARSQALLAVGISSTPELLALSDENFILAIAGHSAAGPEVRAAARRALASDFAARREFIVNGVREAHQRDVTNKLKELEERDREEAERRKALAARTTAAALFRITPSEAMLALSDDNFIRELLRSAPADAQKTELYSAGQRAVLSSDPAEWKKFIYAGAEQAYKRDDEARRKKIAEGNRKLALQIQATAETGGMNPNLVAEAKKALASSDEAVAEFLKEDNQYRARRQSLQLTDVKLAGWYVRQSSVDDGEIFLTPVDAKRKQADREDATWTVVPALANQPGCYSFESVRKPGYYLAVPRRDYWVEITPDAGSAQSRLDLTWCARTGFDPSGTSFESASLPGKWLRNWQGHLFPLEYHHGDASDATWKISPPLAP</sequence>
<feature type="chain" id="PRO_5014640658" description="Alpha-L-arabinofuranosidase B arabinose-binding domain-containing protein" evidence="2">
    <location>
        <begin position="40"/>
        <end position="520"/>
    </location>
</feature>
<dbReference type="AlphaFoldDB" id="A0A2N8NZ67"/>
<evidence type="ECO:0000256" key="1">
    <source>
        <dbReference type="SAM" id="Coils"/>
    </source>
</evidence>
<dbReference type="Pfam" id="PF03752">
    <property type="entry name" value="ALF"/>
    <property type="match status" value="1"/>
</dbReference>
<organism evidence="4 5">
    <name type="scientific">Streptomyces eurocidicus</name>
    <name type="common">Streptoverticillium eurocidicus</name>
    <dbReference type="NCBI Taxonomy" id="66423"/>
    <lineage>
        <taxon>Bacteria</taxon>
        <taxon>Bacillati</taxon>
        <taxon>Actinomycetota</taxon>
        <taxon>Actinomycetes</taxon>
        <taxon>Kitasatosporales</taxon>
        <taxon>Streptomycetaceae</taxon>
        <taxon>Streptomyces</taxon>
    </lineage>
</organism>
<dbReference type="GO" id="GO:0046556">
    <property type="term" value="F:alpha-L-arabinofuranosidase activity"/>
    <property type="evidence" value="ECO:0007669"/>
    <property type="project" value="InterPro"/>
</dbReference>
<gene>
    <name evidence="4" type="ORF">AF335_05065</name>
</gene>
<comment type="caution">
    <text evidence="4">The sequence shown here is derived from an EMBL/GenBank/DDBJ whole genome shotgun (WGS) entry which is preliminary data.</text>
</comment>
<accession>A0A2N8NZ67</accession>
<dbReference type="Pfam" id="PF05270">
    <property type="entry name" value="AbfB"/>
    <property type="match status" value="1"/>
</dbReference>
<evidence type="ECO:0000256" key="2">
    <source>
        <dbReference type="SAM" id="SignalP"/>
    </source>
</evidence>
<dbReference type="EMBL" id="LGUI01000002">
    <property type="protein sequence ID" value="PNE34050.1"/>
    <property type="molecule type" value="Genomic_DNA"/>
</dbReference>
<evidence type="ECO:0000259" key="3">
    <source>
        <dbReference type="Pfam" id="PF05270"/>
    </source>
</evidence>
<dbReference type="SUPFAM" id="SSF110221">
    <property type="entry name" value="AbfB domain"/>
    <property type="match status" value="1"/>
</dbReference>
<dbReference type="Proteomes" id="UP000235945">
    <property type="component" value="Unassembled WGS sequence"/>
</dbReference>
<dbReference type="OrthoDB" id="3635032at2"/>
<keyword evidence="5" id="KW-1185">Reference proteome</keyword>
<dbReference type="InterPro" id="IPR005506">
    <property type="entry name" value="DUF312_ALF"/>
</dbReference>
<reference evidence="5" key="1">
    <citation type="submission" date="2015-07" db="EMBL/GenBank/DDBJ databases">
        <authorList>
            <person name="Graham D.E."/>
            <person name="Giannone R.J."/>
            <person name="Gulvik C.A."/>
            <person name="Hettich R.L."/>
            <person name="Klingeman D.M."/>
            <person name="Mahan K.M."/>
            <person name="Parry R.J."/>
            <person name="Spain J.C."/>
        </authorList>
    </citation>
    <scope>NUCLEOTIDE SEQUENCE [LARGE SCALE GENOMIC DNA]</scope>
    <source>
        <strain evidence="5">ATCC 27428</strain>
    </source>
</reference>
<dbReference type="Gene3D" id="2.80.10.50">
    <property type="match status" value="1"/>
</dbReference>
<dbReference type="InterPro" id="IPR007934">
    <property type="entry name" value="AbfB_ABD"/>
</dbReference>
<feature type="signal peptide" evidence="2">
    <location>
        <begin position="1"/>
        <end position="39"/>
    </location>
</feature>
<evidence type="ECO:0000313" key="5">
    <source>
        <dbReference type="Proteomes" id="UP000235945"/>
    </source>
</evidence>
<keyword evidence="1" id="KW-0175">Coiled coil</keyword>
<feature type="domain" description="Alpha-L-arabinofuranosidase B arabinose-binding" evidence="3">
    <location>
        <begin position="384"/>
        <end position="513"/>
    </location>
</feature>
<protein>
    <recommendedName>
        <fullName evidence="3">Alpha-L-arabinofuranosidase B arabinose-binding domain-containing protein</fullName>
    </recommendedName>
</protein>
<feature type="coiled-coil region" evidence="1">
    <location>
        <begin position="213"/>
        <end position="241"/>
    </location>
</feature>
<keyword evidence="2" id="KW-0732">Signal</keyword>
<proteinExistence type="predicted"/>
<dbReference type="GO" id="GO:0046373">
    <property type="term" value="P:L-arabinose metabolic process"/>
    <property type="evidence" value="ECO:0007669"/>
    <property type="project" value="InterPro"/>
</dbReference>
<dbReference type="InterPro" id="IPR036195">
    <property type="entry name" value="AbfB_ABD_sf"/>
</dbReference>